<accession>A0A850NM08</accession>
<proteinExistence type="predicted"/>
<gene>
    <name evidence="1" type="ORF">GUA46_13295</name>
</gene>
<keyword evidence="2" id="KW-1185">Reference proteome</keyword>
<sequence>MKKYLFKTLIFLLACFAVITLVLLKYGGYVDYFYVKFTTPKAKSMIIGDSRSMQGIQPSVVNEALSSKDYSLPVFNYSFTIAQASMGPLYNESILKKLDTSSSNGLFIISVTPWMFGSDKNNDNAKGEFREENSPPHNMHYVDVNPNYEYLLKNLQYFHFRTIFRQSAEMHKDGWLEEKNLPQSEAIFKAWKEGQSKIFDNMMEEYVVSDIRLESFHKLVVRLQEHGEVILVRMPIDSDFIEKEHLFYPSFDSDMERAAQKFNIPYFNFNKQFFATKFKTYDGHHLDKIGGQNFTKTLCDSIISIKNSINIPATNS</sequence>
<protein>
    <submittedName>
        <fullName evidence="1">Uncharacterized protein</fullName>
    </submittedName>
</protein>
<dbReference type="EMBL" id="WYET01000007">
    <property type="protein sequence ID" value="NVN19318.1"/>
    <property type="molecule type" value="Genomic_DNA"/>
</dbReference>
<dbReference type="AlphaFoldDB" id="A0A850NM08"/>
<evidence type="ECO:0000313" key="2">
    <source>
        <dbReference type="Proteomes" id="UP000558089"/>
    </source>
</evidence>
<reference evidence="1 2" key="1">
    <citation type="submission" date="2020-01" db="EMBL/GenBank/DDBJ databases">
        <title>Draft Genome Analysis of Muricauda sp. HICW Isolated from coastal seawater of PR China.</title>
        <authorList>
            <person name="Chen M.-X."/>
        </authorList>
    </citation>
    <scope>NUCLEOTIDE SEQUENCE [LARGE SCALE GENOMIC DNA]</scope>
    <source>
        <strain evidence="1 2">HICW</strain>
    </source>
</reference>
<name>A0A850NM08_9FLAO</name>
<comment type="caution">
    <text evidence="1">The sequence shown here is derived from an EMBL/GenBank/DDBJ whole genome shotgun (WGS) entry which is preliminary data.</text>
</comment>
<dbReference type="RefSeq" id="WP_176620906.1">
    <property type="nucleotide sequence ID" value="NZ_WYET01000007.1"/>
</dbReference>
<evidence type="ECO:0000313" key="1">
    <source>
        <dbReference type="EMBL" id="NVN19318.1"/>
    </source>
</evidence>
<organism evidence="1 2">
    <name type="scientific">Flagellimonas chongwuensis</name>
    <dbReference type="NCBI Taxonomy" id="2697365"/>
    <lineage>
        <taxon>Bacteria</taxon>
        <taxon>Pseudomonadati</taxon>
        <taxon>Bacteroidota</taxon>
        <taxon>Flavobacteriia</taxon>
        <taxon>Flavobacteriales</taxon>
        <taxon>Flavobacteriaceae</taxon>
        <taxon>Flagellimonas</taxon>
    </lineage>
</organism>
<dbReference type="Proteomes" id="UP000558089">
    <property type="component" value="Unassembled WGS sequence"/>
</dbReference>